<dbReference type="PROSITE" id="PS51755">
    <property type="entry name" value="OMPR_PHOB"/>
    <property type="match status" value="1"/>
</dbReference>
<dbReference type="Gene3D" id="1.10.10.10">
    <property type="entry name" value="Winged helix-like DNA-binding domain superfamily/Winged helix DNA-binding domain"/>
    <property type="match status" value="1"/>
</dbReference>
<dbReference type="SUPFAM" id="SSF46894">
    <property type="entry name" value="C-terminal effector domain of the bipartite response regulators"/>
    <property type="match status" value="1"/>
</dbReference>
<name>A0AAE4JYM6_9CYAN</name>
<dbReference type="GO" id="GO:0032993">
    <property type="term" value="C:protein-DNA complex"/>
    <property type="evidence" value="ECO:0007669"/>
    <property type="project" value="TreeGrafter"/>
</dbReference>
<organism evidence="4 5">
    <name type="scientific">Pseudocalidococcus azoricus BACA0444</name>
    <dbReference type="NCBI Taxonomy" id="2918990"/>
    <lineage>
        <taxon>Bacteria</taxon>
        <taxon>Bacillati</taxon>
        <taxon>Cyanobacteriota</taxon>
        <taxon>Cyanophyceae</taxon>
        <taxon>Acaryochloridales</taxon>
        <taxon>Thermosynechococcaceae</taxon>
        <taxon>Pseudocalidococcus</taxon>
        <taxon>Pseudocalidococcus azoricus</taxon>
    </lineage>
</organism>
<evidence type="ECO:0000313" key="4">
    <source>
        <dbReference type="EMBL" id="MDS3859887.1"/>
    </source>
</evidence>
<dbReference type="GO" id="GO:0006355">
    <property type="term" value="P:regulation of DNA-templated transcription"/>
    <property type="evidence" value="ECO:0007669"/>
    <property type="project" value="InterPro"/>
</dbReference>
<dbReference type="InterPro" id="IPR016032">
    <property type="entry name" value="Sig_transdc_resp-reg_C-effctor"/>
</dbReference>
<dbReference type="GO" id="GO:0000156">
    <property type="term" value="F:phosphorelay response regulator activity"/>
    <property type="evidence" value="ECO:0007669"/>
    <property type="project" value="TreeGrafter"/>
</dbReference>
<sequence>MSEFLARLRALQRRVPQFQPQALTVGELTLDYATASLIHNPNSEINMIIPLTAKEFQLLEYFMKHPQQIRSSEQIKNQLWAMASESTSNVVAAQVRLQCKKITAFGDDHLIETVYGLGYRLKGSCQ</sequence>
<dbReference type="InterPro" id="IPR001867">
    <property type="entry name" value="OmpR/PhoB-type_DNA-bd"/>
</dbReference>
<dbReference type="GO" id="GO:0000976">
    <property type="term" value="F:transcription cis-regulatory region binding"/>
    <property type="evidence" value="ECO:0007669"/>
    <property type="project" value="TreeGrafter"/>
</dbReference>
<dbReference type="Proteomes" id="UP001268256">
    <property type="component" value="Unassembled WGS sequence"/>
</dbReference>
<gene>
    <name evidence="4" type="ORF">RIF25_03605</name>
</gene>
<dbReference type="PANTHER" id="PTHR48111:SF5">
    <property type="entry name" value="RESPONSE REGULATOR RPPA"/>
    <property type="match status" value="1"/>
</dbReference>
<dbReference type="CDD" id="cd00383">
    <property type="entry name" value="trans_reg_C"/>
    <property type="match status" value="1"/>
</dbReference>
<evidence type="ECO:0000259" key="3">
    <source>
        <dbReference type="PROSITE" id="PS51755"/>
    </source>
</evidence>
<evidence type="ECO:0000256" key="2">
    <source>
        <dbReference type="PROSITE-ProRule" id="PRU01091"/>
    </source>
</evidence>
<accession>A0AAE4JYM6</accession>
<dbReference type="InterPro" id="IPR036388">
    <property type="entry name" value="WH-like_DNA-bd_sf"/>
</dbReference>
<feature type="domain" description="OmpR/PhoB-type" evidence="3">
    <location>
        <begin position="20"/>
        <end position="123"/>
    </location>
</feature>
<dbReference type="InterPro" id="IPR039420">
    <property type="entry name" value="WalR-like"/>
</dbReference>
<comment type="caution">
    <text evidence="4">The sequence shown here is derived from an EMBL/GenBank/DDBJ whole genome shotgun (WGS) entry which is preliminary data.</text>
</comment>
<protein>
    <submittedName>
        <fullName evidence="4">Response regulator transcription factor</fullName>
    </submittedName>
</protein>
<dbReference type="PANTHER" id="PTHR48111">
    <property type="entry name" value="REGULATOR OF RPOS"/>
    <property type="match status" value="1"/>
</dbReference>
<feature type="DNA-binding region" description="OmpR/PhoB-type" evidence="2">
    <location>
        <begin position="20"/>
        <end position="123"/>
    </location>
</feature>
<keyword evidence="5" id="KW-1185">Reference proteome</keyword>
<evidence type="ECO:0000256" key="1">
    <source>
        <dbReference type="ARBA" id="ARBA00023125"/>
    </source>
</evidence>
<dbReference type="EMBL" id="JAVMIP010000002">
    <property type="protein sequence ID" value="MDS3859887.1"/>
    <property type="molecule type" value="Genomic_DNA"/>
</dbReference>
<evidence type="ECO:0000313" key="5">
    <source>
        <dbReference type="Proteomes" id="UP001268256"/>
    </source>
</evidence>
<keyword evidence="1 2" id="KW-0238">DNA-binding</keyword>
<dbReference type="Pfam" id="PF00486">
    <property type="entry name" value="Trans_reg_C"/>
    <property type="match status" value="1"/>
</dbReference>
<proteinExistence type="predicted"/>
<dbReference type="SMART" id="SM00862">
    <property type="entry name" value="Trans_reg_C"/>
    <property type="match status" value="1"/>
</dbReference>
<reference evidence="5" key="1">
    <citation type="submission" date="2023-07" db="EMBL/GenBank/DDBJ databases">
        <authorList>
            <person name="Luz R."/>
            <person name="Cordeiro R."/>
            <person name="Fonseca A."/>
            <person name="Goncalves V."/>
        </authorList>
    </citation>
    <scope>NUCLEOTIDE SEQUENCE [LARGE SCALE GENOMIC DNA]</scope>
    <source>
        <strain evidence="5">BACA0444</strain>
    </source>
</reference>
<dbReference type="GO" id="GO:0005829">
    <property type="term" value="C:cytosol"/>
    <property type="evidence" value="ECO:0007669"/>
    <property type="project" value="TreeGrafter"/>
</dbReference>
<dbReference type="AlphaFoldDB" id="A0AAE4JYM6"/>